<dbReference type="Pfam" id="PF08511">
    <property type="entry name" value="COQ9"/>
    <property type="match status" value="1"/>
</dbReference>
<accession>A0ABY7U062</accession>
<dbReference type="EMBL" id="CP117417">
    <property type="protein sequence ID" value="WCT78905.1"/>
    <property type="molecule type" value="Genomic_DNA"/>
</dbReference>
<dbReference type="Proteomes" id="UP001218231">
    <property type="component" value="Chromosome"/>
</dbReference>
<evidence type="ECO:0000256" key="5">
    <source>
        <dbReference type="ARBA" id="ARBA00023121"/>
    </source>
</evidence>
<dbReference type="InterPro" id="IPR012762">
    <property type="entry name" value="Ubiq_biosynth_COQ9"/>
</dbReference>
<keyword evidence="9" id="KW-1185">Reference proteome</keyword>
<comment type="pathway">
    <text evidence="1">Cofactor biosynthesis; ubiquinone biosynthesis.</text>
</comment>
<dbReference type="Gene3D" id="1.10.357.10">
    <property type="entry name" value="Tetracycline Repressor, domain 2"/>
    <property type="match status" value="1"/>
</dbReference>
<feature type="domain" description="COQ9 C-terminal" evidence="7">
    <location>
        <begin position="125"/>
        <end position="195"/>
    </location>
</feature>
<sequence length="224" mass="24734">MTPIMTKADNLSLDELRVLLAPAVARAAVFDGWGEEAVRAAAMEKDVSEDVALYAFNEGAMAMISAWIASIDLAMVEALPAAELAKLPIRERISRLVRFRLSALDGAEESLRRAQAIMARPRNLAASARLGWQSADAMWRLAGDRAVDFNHYTKRATLAGIYAATLAVFANDESEGKAETLAFLDRRIEGVMRFEKIKGQLLRRDAMHFSPVRLLGRLRYPASL</sequence>
<name>A0ABY7U062_9SPHN</name>
<keyword evidence="4" id="KW-0809">Transit peptide</keyword>
<evidence type="ECO:0000256" key="1">
    <source>
        <dbReference type="ARBA" id="ARBA00004749"/>
    </source>
</evidence>
<evidence type="ECO:0000256" key="2">
    <source>
        <dbReference type="ARBA" id="ARBA00010766"/>
    </source>
</evidence>
<protein>
    <submittedName>
        <fullName evidence="8">COQ9 family protein</fullName>
    </submittedName>
</protein>
<dbReference type="PANTHER" id="PTHR21427:SF19">
    <property type="entry name" value="UBIQUINONE BIOSYNTHESIS PROTEIN COQ9, MITOCHONDRIAL"/>
    <property type="match status" value="1"/>
</dbReference>
<evidence type="ECO:0000256" key="3">
    <source>
        <dbReference type="ARBA" id="ARBA00022688"/>
    </source>
</evidence>
<evidence type="ECO:0000256" key="4">
    <source>
        <dbReference type="ARBA" id="ARBA00022946"/>
    </source>
</evidence>
<evidence type="ECO:0000313" key="8">
    <source>
        <dbReference type="EMBL" id="WCT78905.1"/>
    </source>
</evidence>
<organism evidence="8 9">
    <name type="scientific">Novosphingobium humi</name>
    <dbReference type="NCBI Taxonomy" id="2282397"/>
    <lineage>
        <taxon>Bacteria</taxon>
        <taxon>Pseudomonadati</taxon>
        <taxon>Pseudomonadota</taxon>
        <taxon>Alphaproteobacteria</taxon>
        <taxon>Sphingomonadales</taxon>
        <taxon>Sphingomonadaceae</taxon>
        <taxon>Novosphingobium</taxon>
    </lineage>
</organism>
<keyword evidence="3" id="KW-0831">Ubiquinone biosynthesis</keyword>
<dbReference type="PANTHER" id="PTHR21427">
    <property type="entry name" value="UBIQUINONE BIOSYNTHESIS PROTEIN COQ9, MITOCHONDRIAL"/>
    <property type="match status" value="1"/>
</dbReference>
<comment type="similarity">
    <text evidence="2">Belongs to the COQ9 family.</text>
</comment>
<gene>
    <name evidence="8" type="ORF">PQ457_00830</name>
</gene>
<evidence type="ECO:0000313" key="9">
    <source>
        <dbReference type="Proteomes" id="UP001218231"/>
    </source>
</evidence>
<dbReference type="RefSeq" id="WP_273619205.1">
    <property type="nucleotide sequence ID" value="NZ_CP117417.1"/>
</dbReference>
<evidence type="ECO:0000259" key="7">
    <source>
        <dbReference type="Pfam" id="PF08511"/>
    </source>
</evidence>
<comment type="function">
    <text evidence="6">Membrane-associated protein that warps the membrane surface to access and bind aromatic isoprenes with high specificity, including ubiquinone (CoQ) isoprene intermediates and presents them directly to COQ7, therefore facilitating the COQ7-mediated hydroxylase step. Participates in the biosynthesis of coenzyme Q, also named ubiquinone, an essential lipid-soluble electron transporter for aerobic cellular respiration.</text>
</comment>
<dbReference type="InterPro" id="IPR013718">
    <property type="entry name" value="COQ9_C"/>
</dbReference>
<proteinExistence type="inferred from homology"/>
<evidence type="ECO:0000256" key="6">
    <source>
        <dbReference type="ARBA" id="ARBA00058104"/>
    </source>
</evidence>
<reference evidence="8 9" key="1">
    <citation type="submission" date="2023-02" db="EMBL/GenBank/DDBJ databases">
        <title>Genome sequence of Novosphingobium humi KACC 19094.</title>
        <authorList>
            <person name="Kim S."/>
            <person name="Heo J."/>
            <person name="Kwon S.-W."/>
        </authorList>
    </citation>
    <scope>NUCLEOTIDE SEQUENCE [LARGE SCALE GENOMIC DNA]</scope>
    <source>
        <strain evidence="8 9">KACC 19094</strain>
    </source>
</reference>
<dbReference type="NCBIfam" id="TIGR02396">
    <property type="entry name" value="diverge_rpsU"/>
    <property type="match status" value="1"/>
</dbReference>
<keyword evidence="5" id="KW-0446">Lipid-binding</keyword>